<evidence type="ECO:0000256" key="1">
    <source>
        <dbReference type="SAM" id="MobiDB-lite"/>
    </source>
</evidence>
<evidence type="ECO:0008006" key="5">
    <source>
        <dbReference type="Google" id="ProtNLM"/>
    </source>
</evidence>
<feature type="compositionally biased region" description="Polar residues" evidence="1">
    <location>
        <begin position="37"/>
        <end position="46"/>
    </location>
</feature>
<dbReference type="RefSeq" id="XP_017998218.1">
    <property type="nucleotide sequence ID" value="XM_018141049.1"/>
</dbReference>
<evidence type="ECO:0000313" key="3">
    <source>
        <dbReference type="EMBL" id="KPI38255.1"/>
    </source>
</evidence>
<keyword evidence="2" id="KW-0472">Membrane</keyword>
<comment type="caution">
    <text evidence="3">The sequence shown here is derived from an EMBL/GenBank/DDBJ whole genome shotgun (WGS) entry which is preliminary data.</text>
</comment>
<gene>
    <name evidence="3" type="ORF">AB675_12143</name>
</gene>
<dbReference type="Proteomes" id="UP000038010">
    <property type="component" value="Unassembled WGS sequence"/>
</dbReference>
<evidence type="ECO:0000256" key="2">
    <source>
        <dbReference type="SAM" id="Phobius"/>
    </source>
</evidence>
<keyword evidence="4" id="KW-1185">Reference proteome</keyword>
<keyword evidence="2" id="KW-1133">Transmembrane helix</keyword>
<name>A0A0N1H1W4_9EURO</name>
<proteinExistence type="predicted"/>
<accession>A0A0N1H1W4</accession>
<evidence type="ECO:0000313" key="4">
    <source>
        <dbReference type="Proteomes" id="UP000038010"/>
    </source>
</evidence>
<protein>
    <recommendedName>
        <fullName evidence="5">F-box domain-containing protein</fullName>
    </recommendedName>
</protein>
<feature type="region of interest" description="Disordered" evidence="1">
    <location>
        <begin position="37"/>
        <end position="65"/>
    </location>
</feature>
<organism evidence="3 4">
    <name type="scientific">Cyphellophora attinorum</name>
    <dbReference type="NCBI Taxonomy" id="1664694"/>
    <lineage>
        <taxon>Eukaryota</taxon>
        <taxon>Fungi</taxon>
        <taxon>Dikarya</taxon>
        <taxon>Ascomycota</taxon>
        <taxon>Pezizomycotina</taxon>
        <taxon>Eurotiomycetes</taxon>
        <taxon>Chaetothyriomycetidae</taxon>
        <taxon>Chaetothyriales</taxon>
        <taxon>Cyphellophoraceae</taxon>
        <taxon>Cyphellophora</taxon>
    </lineage>
</organism>
<feature type="transmembrane region" description="Helical" evidence="2">
    <location>
        <begin position="406"/>
        <end position="424"/>
    </location>
</feature>
<reference evidence="3 4" key="1">
    <citation type="submission" date="2015-06" db="EMBL/GenBank/DDBJ databases">
        <title>Draft genome of the ant-associated black yeast Phialophora attae CBS 131958.</title>
        <authorList>
            <person name="Moreno L.F."/>
            <person name="Stielow B.J."/>
            <person name="de Hoog S."/>
            <person name="Vicente V.A."/>
            <person name="Weiss V.A."/>
            <person name="de Vries M."/>
            <person name="Cruz L.M."/>
            <person name="Souza E.M."/>
        </authorList>
    </citation>
    <scope>NUCLEOTIDE SEQUENCE [LARGE SCALE GENOMIC DNA]</scope>
    <source>
        <strain evidence="3 4">CBS 131958</strain>
    </source>
</reference>
<dbReference type="VEuPathDB" id="FungiDB:AB675_12143"/>
<sequence>MSPLYDPGLWQFPSIWQATITATGVTSEARHSLIEQTLQSTAQGGTASRKARARSMPRTGGRLSHSSAPSSFPFFGLPGEVRNRIYSEMFAGSWFALDLVQRPCEGTFSRPPFFSLSLSQQARLLGINERKIIQIFPREPTHLFHEAYVLRHNGYLDLASINKQFRYEAMPVLLRTSIFASVVQAPVQLGQFIPQAWRIHVTRVVFPLPMKVVPSLGYLGRLERIHWTFDATHKFSEGGTLTLASFLSKTDETLAAVALQVPDGSNNSNQVVLTHVKLYPELEWIVTARVRVSADLEENRRNRYNLSLSARYDLIINAKTHTMKKYFRGLHGRIFNTEQSHTFFPDYCSYRVRMTPRLLEKYDPWHSWDGECLKWDIVRGFVLGTVNLQLDEVTDAESLRIQRLKIIPQLVFLLAAIALVLLAFSAGETDTRMHPCRGLS</sequence>
<dbReference type="AlphaFoldDB" id="A0A0N1H1W4"/>
<dbReference type="GeneID" id="28732930"/>
<dbReference type="EMBL" id="LFJN01000019">
    <property type="protein sequence ID" value="KPI38255.1"/>
    <property type="molecule type" value="Genomic_DNA"/>
</dbReference>
<keyword evidence="2" id="KW-0812">Transmembrane</keyword>